<reference evidence="6" key="2">
    <citation type="journal article" date="2021" name="PeerJ">
        <title>Extensive microbial diversity within the chicken gut microbiome revealed by metagenomics and culture.</title>
        <authorList>
            <person name="Gilroy R."/>
            <person name="Ravi A."/>
            <person name="Getino M."/>
            <person name="Pursley I."/>
            <person name="Horton D.L."/>
            <person name="Alikhan N.F."/>
            <person name="Baker D."/>
            <person name="Gharbi K."/>
            <person name="Hall N."/>
            <person name="Watson M."/>
            <person name="Adriaenssens E.M."/>
            <person name="Foster-Nyarko E."/>
            <person name="Jarju S."/>
            <person name="Secka A."/>
            <person name="Antonio M."/>
            <person name="Oren A."/>
            <person name="Chaudhuri R.R."/>
            <person name="La Ragione R."/>
            <person name="Hildebrand F."/>
            <person name="Pallen M.J."/>
        </authorList>
    </citation>
    <scope>NUCLEOTIDE SEQUENCE</scope>
    <source>
        <strain evidence="6">CHK180-2868</strain>
    </source>
</reference>
<dbReference type="Pfam" id="PF02633">
    <property type="entry name" value="Creatininase"/>
    <property type="match status" value="1"/>
</dbReference>
<evidence type="ECO:0000256" key="2">
    <source>
        <dbReference type="ARBA" id="ARBA00022723"/>
    </source>
</evidence>
<sequence length="252" mass="28178">MFLEEMSWKQAEEYFKTRDLVIIPVGSTENHGAQLALGTDFLIPRNLCERMDSRLNCLVAPTIPYGVADQHTHFPGTITIGYDGLYDLIARISDQLYGHGIRHFVFLNGHGGNTPVLQRICMELDDRGAVGCVLDWWSLAGELNPAWKGGHGGGEETAAMMAIDPKYVHMDCFLPFEPKHLTDSLPYAGAVNVSFRGVSIPVPRHVDRYCESGWYGPDSPQSATREWGEEMLTAVADFFVDFIREFEKVPLP</sequence>
<dbReference type="Gene3D" id="3.40.50.10310">
    <property type="entry name" value="Creatininase"/>
    <property type="match status" value="1"/>
</dbReference>
<dbReference type="GO" id="GO:0016811">
    <property type="term" value="F:hydrolase activity, acting on carbon-nitrogen (but not peptide) bonds, in linear amides"/>
    <property type="evidence" value="ECO:0007669"/>
    <property type="project" value="TreeGrafter"/>
</dbReference>
<evidence type="ECO:0000256" key="3">
    <source>
        <dbReference type="ARBA" id="ARBA00022801"/>
    </source>
</evidence>
<keyword evidence="3" id="KW-0378">Hydrolase</keyword>
<proteinExistence type="inferred from homology"/>
<comment type="caution">
    <text evidence="6">The sequence shown here is derived from an EMBL/GenBank/DDBJ whole genome shotgun (WGS) entry which is preliminary data.</text>
</comment>
<comment type="similarity">
    <text evidence="5">Belongs to the creatininase superfamily.</text>
</comment>
<dbReference type="PANTHER" id="PTHR35005:SF1">
    <property type="entry name" value="2-AMINO-5-FORMYLAMINO-6-RIBOSYLAMINOPYRIMIDIN-4(3H)-ONE 5'-MONOPHOSPHATE DEFORMYLASE"/>
    <property type="match status" value="1"/>
</dbReference>
<dbReference type="GO" id="GO:0046872">
    <property type="term" value="F:metal ion binding"/>
    <property type="evidence" value="ECO:0007669"/>
    <property type="project" value="UniProtKB-KW"/>
</dbReference>
<evidence type="ECO:0000256" key="1">
    <source>
        <dbReference type="ARBA" id="ARBA00001947"/>
    </source>
</evidence>
<dbReference type="SUPFAM" id="SSF102215">
    <property type="entry name" value="Creatininase"/>
    <property type="match status" value="1"/>
</dbReference>
<reference evidence="6" key="1">
    <citation type="submission" date="2020-10" db="EMBL/GenBank/DDBJ databases">
        <authorList>
            <person name="Gilroy R."/>
        </authorList>
    </citation>
    <scope>NUCLEOTIDE SEQUENCE</scope>
    <source>
        <strain evidence="6">CHK180-2868</strain>
    </source>
</reference>
<gene>
    <name evidence="6" type="ORF">IAB28_00915</name>
</gene>
<dbReference type="EMBL" id="DVGC01000003">
    <property type="protein sequence ID" value="HIR04522.1"/>
    <property type="molecule type" value="Genomic_DNA"/>
</dbReference>
<dbReference type="PANTHER" id="PTHR35005">
    <property type="entry name" value="3-DEHYDRO-SCYLLO-INOSOSE HYDROLASE"/>
    <property type="match status" value="1"/>
</dbReference>
<organism evidence="6 7">
    <name type="scientific">Candidatus Copromonas faecavium</name>
    <name type="common">nom. illeg.</name>
    <dbReference type="NCBI Taxonomy" id="2840740"/>
    <lineage>
        <taxon>Bacteria</taxon>
        <taxon>Bacillati</taxon>
        <taxon>Bacillota</taxon>
        <taxon>Clostridia</taxon>
        <taxon>Lachnospirales</taxon>
        <taxon>Lachnospiraceae</taxon>
        <taxon>Candidatus Copromonas (nom. illeg.)</taxon>
    </lineage>
</organism>
<name>A0A9D1A2I8_9FIRM</name>
<dbReference type="Proteomes" id="UP000824250">
    <property type="component" value="Unassembled WGS sequence"/>
</dbReference>
<dbReference type="InterPro" id="IPR003785">
    <property type="entry name" value="Creatininase/forma_Hydrolase"/>
</dbReference>
<protein>
    <submittedName>
        <fullName evidence="6">Creatininase family protein</fullName>
    </submittedName>
</protein>
<dbReference type="InterPro" id="IPR024087">
    <property type="entry name" value="Creatininase-like_sf"/>
</dbReference>
<evidence type="ECO:0000256" key="5">
    <source>
        <dbReference type="ARBA" id="ARBA00024029"/>
    </source>
</evidence>
<accession>A0A9D1A2I8</accession>
<dbReference type="AlphaFoldDB" id="A0A9D1A2I8"/>
<dbReference type="GO" id="GO:0009231">
    <property type="term" value="P:riboflavin biosynthetic process"/>
    <property type="evidence" value="ECO:0007669"/>
    <property type="project" value="TreeGrafter"/>
</dbReference>
<keyword evidence="4" id="KW-0862">Zinc</keyword>
<comment type="cofactor">
    <cofactor evidence="1">
        <name>Zn(2+)</name>
        <dbReference type="ChEBI" id="CHEBI:29105"/>
    </cofactor>
</comment>
<evidence type="ECO:0000313" key="7">
    <source>
        <dbReference type="Proteomes" id="UP000824250"/>
    </source>
</evidence>
<evidence type="ECO:0000256" key="4">
    <source>
        <dbReference type="ARBA" id="ARBA00022833"/>
    </source>
</evidence>
<evidence type="ECO:0000313" key="6">
    <source>
        <dbReference type="EMBL" id="HIR04522.1"/>
    </source>
</evidence>
<keyword evidence="2" id="KW-0479">Metal-binding</keyword>